<evidence type="ECO:0000259" key="1">
    <source>
        <dbReference type="Pfam" id="PF12705"/>
    </source>
</evidence>
<name>A0A381PRQ3_9ZZZZ</name>
<sequence length="346" mass="38100">MGSIIEEGCDNAPGLRPRVTGLGHTPGVDPIDDGTAAPDLNPAQQAVLDQLGATVDERPEFAEDLRHHLRSALETAVEPHLDGLPTGEDLFVHKHRLAQVHGCEAKFLADEAEEFEWRVPTARGTIVHKAVELAVNWRREVEPPVLVDEALARYEADRGGLGHWLRGCSEVERAELRSESLDAFTKYLECWPPLKPAWRPVTESRLRAELCGGRLILAGKVDLTLGSASGQRAGKVIVDLKTGGSLPVHREDLRFYALIETLRIGVPPRLLASYYLDQAHFVPEVVTEDTLMASVARLTDGVGRLVELLHGGRTPNRIPGPPCRWCPVYDTCDEGRAHRAEFDDPT</sequence>
<dbReference type="Pfam" id="PF12705">
    <property type="entry name" value="PDDEXK_1"/>
    <property type="match status" value="1"/>
</dbReference>
<gene>
    <name evidence="2" type="ORF">METZ01_LOCUS21621</name>
</gene>
<protein>
    <recommendedName>
        <fullName evidence="1">PD-(D/E)XK endonuclease-like domain-containing protein</fullName>
    </recommendedName>
</protein>
<reference evidence="2" key="1">
    <citation type="submission" date="2018-05" db="EMBL/GenBank/DDBJ databases">
        <authorList>
            <person name="Lanie J.A."/>
            <person name="Ng W.-L."/>
            <person name="Kazmierczak K.M."/>
            <person name="Andrzejewski T.M."/>
            <person name="Davidsen T.M."/>
            <person name="Wayne K.J."/>
            <person name="Tettelin H."/>
            <person name="Glass J.I."/>
            <person name="Rusch D."/>
            <person name="Podicherti R."/>
            <person name="Tsui H.-C.T."/>
            <person name="Winkler M.E."/>
        </authorList>
    </citation>
    <scope>NUCLEOTIDE SEQUENCE</scope>
</reference>
<dbReference type="EMBL" id="UINC01001042">
    <property type="protein sequence ID" value="SUZ68767.1"/>
    <property type="molecule type" value="Genomic_DNA"/>
</dbReference>
<dbReference type="InterPro" id="IPR038726">
    <property type="entry name" value="PDDEXK_AddAB-type"/>
</dbReference>
<evidence type="ECO:0000313" key="2">
    <source>
        <dbReference type="EMBL" id="SUZ68767.1"/>
    </source>
</evidence>
<feature type="domain" description="PD-(D/E)XK endonuclease-like" evidence="1">
    <location>
        <begin position="96"/>
        <end position="333"/>
    </location>
</feature>
<dbReference type="Gene3D" id="3.90.320.10">
    <property type="match status" value="1"/>
</dbReference>
<organism evidence="2">
    <name type="scientific">marine metagenome</name>
    <dbReference type="NCBI Taxonomy" id="408172"/>
    <lineage>
        <taxon>unclassified sequences</taxon>
        <taxon>metagenomes</taxon>
        <taxon>ecological metagenomes</taxon>
    </lineage>
</organism>
<dbReference type="InterPro" id="IPR011604">
    <property type="entry name" value="PDDEXK-like_dom_sf"/>
</dbReference>
<dbReference type="AlphaFoldDB" id="A0A381PRQ3"/>
<proteinExistence type="predicted"/>
<accession>A0A381PRQ3</accession>